<feature type="domain" description="Amidase" evidence="2">
    <location>
        <begin position="51"/>
        <end position="492"/>
    </location>
</feature>
<dbReference type="PANTHER" id="PTHR42678">
    <property type="entry name" value="AMIDASE"/>
    <property type="match status" value="1"/>
</dbReference>
<reference evidence="3 4" key="1">
    <citation type="submission" date="2020-02" db="EMBL/GenBank/DDBJ databases">
        <title>Draft genome sequence of two Spirosoma agri KCTC 52727 and Spirosoma terrae KCTC 52035.</title>
        <authorList>
            <person name="Rojas J."/>
            <person name="Ambika Manirajan B."/>
            <person name="Ratering S."/>
            <person name="Suarez C."/>
            <person name="Schnell S."/>
        </authorList>
    </citation>
    <scope>NUCLEOTIDE SEQUENCE [LARGE SCALE GENOMIC DNA]</scope>
    <source>
        <strain evidence="3 4">KCTC 52727</strain>
    </source>
</reference>
<dbReference type="InterPro" id="IPR023631">
    <property type="entry name" value="Amidase_dom"/>
</dbReference>
<evidence type="ECO:0000313" key="4">
    <source>
        <dbReference type="Proteomes" id="UP000477386"/>
    </source>
</evidence>
<feature type="region of interest" description="Disordered" evidence="1">
    <location>
        <begin position="505"/>
        <end position="530"/>
    </location>
</feature>
<keyword evidence="4" id="KW-1185">Reference proteome</keyword>
<evidence type="ECO:0000259" key="2">
    <source>
        <dbReference type="Pfam" id="PF01425"/>
    </source>
</evidence>
<evidence type="ECO:0000256" key="1">
    <source>
        <dbReference type="SAM" id="MobiDB-lite"/>
    </source>
</evidence>
<organism evidence="3 4">
    <name type="scientific">Spirosoma agri</name>
    <dbReference type="NCBI Taxonomy" id="1987381"/>
    <lineage>
        <taxon>Bacteria</taxon>
        <taxon>Pseudomonadati</taxon>
        <taxon>Bacteroidota</taxon>
        <taxon>Cytophagia</taxon>
        <taxon>Cytophagales</taxon>
        <taxon>Cytophagaceae</taxon>
        <taxon>Spirosoma</taxon>
    </lineage>
</organism>
<dbReference type="Pfam" id="PF01425">
    <property type="entry name" value="Amidase"/>
    <property type="match status" value="1"/>
</dbReference>
<evidence type="ECO:0000313" key="3">
    <source>
        <dbReference type="EMBL" id="NEU68417.1"/>
    </source>
</evidence>
<dbReference type="RefSeq" id="WP_164040241.1">
    <property type="nucleotide sequence ID" value="NZ_JAAGNZ010000001.1"/>
</dbReference>
<feature type="compositionally biased region" description="Basic residues" evidence="1">
    <location>
        <begin position="517"/>
        <end position="530"/>
    </location>
</feature>
<comment type="caution">
    <text evidence="3">The sequence shown here is derived from an EMBL/GenBank/DDBJ whole genome shotgun (WGS) entry which is preliminary data.</text>
</comment>
<dbReference type="Gene3D" id="3.90.1300.10">
    <property type="entry name" value="Amidase signature (AS) domain"/>
    <property type="match status" value="1"/>
</dbReference>
<dbReference type="SUPFAM" id="SSF75304">
    <property type="entry name" value="Amidase signature (AS) enzymes"/>
    <property type="match status" value="1"/>
</dbReference>
<protein>
    <submittedName>
        <fullName evidence="3">Amidase</fullName>
    </submittedName>
</protein>
<sequence length="530" mass="57373">MARHLLPLLLGLWLLSGVASGQSFKPAQLREATIASLHEAMQNGKLTAVQLVQLYLDRIDAYDKQGPYLNTIILVNPRALAEANRLDSLYKATGKLVGPLHGIPVIVKDNYDTYDLPTTNGTLAMKKSIPPDDAFVVRRIREAGAIIIAKSNLAEFASSGQFSVSSILPGYSRNPYDTKRTTAGSSGGTAAAVAADFGTIGLGTDTGSSIRGPASHQSLVGFRPTLGLVSRDGIAPLAMTNDTGGPICRTVEDAVRVLEVIAGYDKADTVTRQSEGKIPANYRQFLDKNGLKGARIGVFRQLCTPKNSDPQVYALFNKALDELRAAGAIVIDSVRVPELDTINKSFDTIPQLRRDFNLYLANLGPNAPHKTLTSIIKSKQFHPYLEKTLLDANADTLAPEAHKGWGKNMALRARLRQLLLRAMDSTGVDALVYPSFSYPPRLIGDLNTPSGTNNNALSPPTGFPAFSVPMGFTYDTLPAGLQFLGRPYSEPVLIKLVYAYEQATHHRSPPDSTPPLPKKKNKRVLAGRYL</sequence>
<dbReference type="PANTHER" id="PTHR42678:SF34">
    <property type="entry name" value="OS04G0183300 PROTEIN"/>
    <property type="match status" value="1"/>
</dbReference>
<dbReference type="EMBL" id="JAAGNZ010000001">
    <property type="protein sequence ID" value="NEU68417.1"/>
    <property type="molecule type" value="Genomic_DNA"/>
</dbReference>
<gene>
    <name evidence="3" type="ORF">GK091_16130</name>
</gene>
<dbReference type="AlphaFoldDB" id="A0A6M0IKK5"/>
<accession>A0A6M0IKK5</accession>
<dbReference type="Proteomes" id="UP000477386">
    <property type="component" value="Unassembled WGS sequence"/>
</dbReference>
<name>A0A6M0IKK5_9BACT</name>
<proteinExistence type="predicted"/>
<dbReference type="InterPro" id="IPR036928">
    <property type="entry name" value="AS_sf"/>
</dbReference>